<gene>
    <name evidence="3" type="ORF">CCMP2556_LOCUS38274</name>
</gene>
<feature type="compositionally biased region" description="Basic residues" evidence="1">
    <location>
        <begin position="26"/>
        <end position="38"/>
    </location>
</feature>
<evidence type="ECO:0000313" key="3">
    <source>
        <dbReference type="EMBL" id="CAK9077663.1"/>
    </source>
</evidence>
<reference evidence="3 4" key="1">
    <citation type="submission" date="2024-02" db="EMBL/GenBank/DDBJ databases">
        <authorList>
            <person name="Chen Y."/>
            <person name="Shah S."/>
            <person name="Dougan E. K."/>
            <person name="Thang M."/>
            <person name="Chan C."/>
        </authorList>
    </citation>
    <scope>NUCLEOTIDE SEQUENCE [LARGE SCALE GENOMIC DNA]</scope>
</reference>
<name>A0ABP0PQE9_9DINO</name>
<proteinExistence type="predicted"/>
<evidence type="ECO:0000313" key="4">
    <source>
        <dbReference type="Proteomes" id="UP001642484"/>
    </source>
</evidence>
<feature type="region of interest" description="Disordered" evidence="1">
    <location>
        <begin position="401"/>
        <end position="431"/>
    </location>
</feature>
<organism evidence="3 4">
    <name type="scientific">Durusdinium trenchii</name>
    <dbReference type="NCBI Taxonomy" id="1381693"/>
    <lineage>
        <taxon>Eukaryota</taxon>
        <taxon>Sar</taxon>
        <taxon>Alveolata</taxon>
        <taxon>Dinophyceae</taxon>
        <taxon>Suessiales</taxon>
        <taxon>Symbiodiniaceae</taxon>
        <taxon>Durusdinium</taxon>
    </lineage>
</organism>
<feature type="domain" description="CCHC-type" evidence="2">
    <location>
        <begin position="225"/>
        <end position="241"/>
    </location>
</feature>
<evidence type="ECO:0000259" key="2">
    <source>
        <dbReference type="SMART" id="SM00343"/>
    </source>
</evidence>
<dbReference type="SMART" id="SM00343">
    <property type="entry name" value="ZnF_C2HC"/>
    <property type="match status" value="2"/>
</dbReference>
<feature type="domain" description="CCHC-type" evidence="2">
    <location>
        <begin position="207"/>
        <end position="223"/>
    </location>
</feature>
<protein>
    <recommendedName>
        <fullName evidence="2">CCHC-type domain-containing protein</fullName>
    </recommendedName>
</protein>
<dbReference type="Proteomes" id="UP001642484">
    <property type="component" value="Unassembled WGS sequence"/>
</dbReference>
<evidence type="ECO:0000256" key="1">
    <source>
        <dbReference type="SAM" id="MobiDB-lite"/>
    </source>
</evidence>
<dbReference type="InterPro" id="IPR001878">
    <property type="entry name" value="Znf_CCHC"/>
</dbReference>
<sequence>MSALHLSRLARRKRCWRRATSLATRGPRRRSRRIRGKSSARTPPQLRPAVADAAEVEEELPFFLDVAGDAAAHAATAGQAAGQAAAKSSALSVSGPVVDTRPAEEQPKEQEEEELPPLQTPLAFAVIPSTATEAVEEAWAQAADTTCAQPDQLEEELEHASLDRFYRETEAKRAESRSAQLRYYNGDRPETLRTDDGYLTRLGSKHFCLLCFGTNHRAQSCPETRCWICFATGHNVKHCPRAKDKCDLCWRKGHNFKSGTGCPHEALRRAQRWELRHQVRCGVCRGEGHLMCDGSGKPPSESWDDVPELEGPQQDDTLKARAFAAAVAGRSGRGHWNTWEQRSWEEKRAEKSWASTVSVSSNWKEHKRWKDQEDWKSRGWKSHGDHRGDVRSWLGEKVRMSRRRKRPTWNGMSQTRLEDDVPLQPSGFEIS</sequence>
<feature type="region of interest" description="Disordered" evidence="1">
    <location>
        <begin position="92"/>
        <end position="120"/>
    </location>
</feature>
<feature type="region of interest" description="Disordered" evidence="1">
    <location>
        <begin position="20"/>
        <end position="50"/>
    </location>
</feature>
<dbReference type="InterPro" id="IPR036875">
    <property type="entry name" value="Znf_CCHC_sf"/>
</dbReference>
<dbReference type="EMBL" id="CAXAMN010023450">
    <property type="protein sequence ID" value="CAK9077663.1"/>
    <property type="molecule type" value="Genomic_DNA"/>
</dbReference>
<accession>A0ABP0PQE9</accession>
<keyword evidence="4" id="KW-1185">Reference proteome</keyword>
<dbReference type="SUPFAM" id="SSF57756">
    <property type="entry name" value="Retrovirus zinc finger-like domains"/>
    <property type="match status" value="1"/>
</dbReference>
<comment type="caution">
    <text evidence="3">The sequence shown here is derived from an EMBL/GenBank/DDBJ whole genome shotgun (WGS) entry which is preliminary data.</text>
</comment>